<evidence type="ECO:0000313" key="4">
    <source>
        <dbReference type="EMBL" id="PWJ89618.1"/>
    </source>
</evidence>
<dbReference type="InterPro" id="IPR051465">
    <property type="entry name" value="Cell_Envelope_Struct_Comp"/>
</dbReference>
<feature type="coiled-coil region" evidence="1">
    <location>
        <begin position="161"/>
        <end position="202"/>
    </location>
</feature>
<gene>
    <name evidence="4" type="ORF">C7380_11421</name>
</gene>
<feature type="chain" id="PRO_5041239899" evidence="2">
    <location>
        <begin position="21"/>
        <end position="317"/>
    </location>
</feature>
<dbReference type="InterPro" id="IPR001119">
    <property type="entry name" value="SLH_dom"/>
</dbReference>
<dbReference type="Proteomes" id="UP000245921">
    <property type="component" value="Unassembled WGS sequence"/>
</dbReference>
<dbReference type="PANTHER" id="PTHR43308">
    <property type="entry name" value="OUTER MEMBRANE PROTEIN ALPHA-RELATED"/>
    <property type="match status" value="1"/>
</dbReference>
<dbReference type="RefSeq" id="WP_146192165.1">
    <property type="nucleotide sequence ID" value="NZ_JAMHJO010000013.1"/>
</dbReference>
<evidence type="ECO:0000313" key="5">
    <source>
        <dbReference type="Proteomes" id="UP000245921"/>
    </source>
</evidence>
<dbReference type="EMBL" id="QGGI01000014">
    <property type="protein sequence ID" value="PWJ89618.1"/>
    <property type="molecule type" value="Genomic_DNA"/>
</dbReference>
<dbReference type="PANTHER" id="PTHR43308:SF1">
    <property type="entry name" value="OUTER MEMBRANE PROTEIN ALPHA"/>
    <property type="match status" value="1"/>
</dbReference>
<accession>A0AA45C5V9</accession>
<evidence type="ECO:0000259" key="3">
    <source>
        <dbReference type="PROSITE" id="PS51272"/>
    </source>
</evidence>
<dbReference type="Pfam" id="PF00395">
    <property type="entry name" value="SLH"/>
    <property type="match status" value="1"/>
</dbReference>
<reference evidence="4 5" key="1">
    <citation type="submission" date="2018-05" db="EMBL/GenBank/DDBJ databases">
        <title>Genomic Encyclopedia of Type Strains, Phase IV (KMG-IV): sequencing the most valuable type-strain genomes for metagenomic binning, comparative biology and taxonomic classification.</title>
        <authorList>
            <person name="Goeker M."/>
        </authorList>
    </citation>
    <scope>NUCLEOTIDE SEQUENCE [LARGE SCALE GENOMIC DNA]</scope>
    <source>
        <strain evidence="4 5">DSM 24906</strain>
    </source>
</reference>
<feature type="signal peptide" evidence="2">
    <location>
        <begin position="1"/>
        <end position="20"/>
    </location>
</feature>
<dbReference type="Gene3D" id="1.10.287.1490">
    <property type="match status" value="1"/>
</dbReference>
<feature type="domain" description="SLH" evidence="3">
    <location>
        <begin position="19"/>
        <end position="82"/>
    </location>
</feature>
<keyword evidence="1" id="KW-0175">Coiled coil</keyword>
<evidence type="ECO:0000256" key="2">
    <source>
        <dbReference type="SAM" id="SignalP"/>
    </source>
</evidence>
<protein>
    <submittedName>
        <fullName evidence="4">S-layer family protein</fullName>
    </submittedName>
</protein>
<evidence type="ECO:0000256" key="1">
    <source>
        <dbReference type="SAM" id="Coils"/>
    </source>
</evidence>
<keyword evidence="5" id="KW-1185">Reference proteome</keyword>
<keyword evidence="2" id="KW-0732">Signal</keyword>
<proteinExistence type="predicted"/>
<comment type="caution">
    <text evidence="4">The sequence shown here is derived from an EMBL/GenBank/DDBJ whole genome shotgun (WGS) entry which is preliminary data.</text>
</comment>
<name>A0AA45C5V9_9BACT</name>
<sequence>MKKLLIITMVLTLAFGSAFAQTFKDVPVNHWAYDAVQKISSIGILEGYPDGTFKGMDTVNRYQLTLTVSRTIDYTQQNLIAPLAEKISQLDKKVSSMSSGNTSSASNSEVNALSVRVNKVENSLNQLQSSYELLSYATVKIDELESKVKDMTNSSINQDSISNINTRLARMENENNALLENIQNLSSANTSIQSKLNNVSNETYSNQKEIERINTLLSNLNSKIDMKSDSMSISDVQSKIKALENSIVDIDTNRKDISNIKSSLNTVQSSVDELSKEVEANKKAVAESGNGGVDILDILISVVISAGVAFAFTQFIK</sequence>
<dbReference type="AlphaFoldDB" id="A0AA45C5V9"/>
<dbReference type="PROSITE" id="PS51272">
    <property type="entry name" value="SLH"/>
    <property type="match status" value="1"/>
</dbReference>
<organism evidence="4 5">
    <name type="scientific">Oceanotoga teriensis</name>
    <dbReference type="NCBI Taxonomy" id="515440"/>
    <lineage>
        <taxon>Bacteria</taxon>
        <taxon>Thermotogati</taxon>
        <taxon>Thermotogota</taxon>
        <taxon>Thermotogae</taxon>
        <taxon>Petrotogales</taxon>
        <taxon>Petrotogaceae</taxon>
        <taxon>Oceanotoga</taxon>
    </lineage>
</organism>